<dbReference type="PIRSF" id="PIRSF018266">
    <property type="entry name" value="FecR"/>
    <property type="match status" value="1"/>
</dbReference>
<evidence type="ECO:0000256" key="1">
    <source>
        <dbReference type="SAM" id="Phobius"/>
    </source>
</evidence>
<name>A0A1H7ZG78_OLID1</name>
<keyword evidence="1" id="KW-0472">Membrane</keyword>
<dbReference type="RefSeq" id="WP_093332863.1">
    <property type="nucleotide sequence ID" value="NZ_FOAF01000016.1"/>
</dbReference>
<dbReference type="GO" id="GO:0016989">
    <property type="term" value="F:sigma factor antagonist activity"/>
    <property type="evidence" value="ECO:0007669"/>
    <property type="project" value="TreeGrafter"/>
</dbReference>
<keyword evidence="1" id="KW-1133">Transmembrane helix</keyword>
<reference evidence="5" key="1">
    <citation type="submission" date="2016-10" db="EMBL/GenBank/DDBJ databases">
        <authorList>
            <person name="Varghese N."/>
            <person name="Submissions S."/>
        </authorList>
    </citation>
    <scope>NUCLEOTIDE SEQUENCE [LARGE SCALE GENOMIC DNA]</scope>
    <source>
        <strain evidence="5">DSM 18733</strain>
    </source>
</reference>
<keyword evidence="1" id="KW-0812">Transmembrane</keyword>
<evidence type="ECO:0000313" key="4">
    <source>
        <dbReference type="EMBL" id="SEM56538.1"/>
    </source>
</evidence>
<proteinExistence type="predicted"/>
<dbReference type="PANTHER" id="PTHR30273:SF2">
    <property type="entry name" value="PROTEIN FECR"/>
    <property type="match status" value="1"/>
</dbReference>
<dbReference type="Gene3D" id="2.60.120.1440">
    <property type="match status" value="1"/>
</dbReference>
<dbReference type="OrthoDB" id="697544at2"/>
<dbReference type="InterPro" id="IPR032508">
    <property type="entry name" value="FecR_C"/>
</dbReference>
<feature type="transmembrane region" description="Helical" evidence="1">
    <location>
        <begin position="81"/>
        <end position="101"/>
    </location>
</feature>
<dbReference type="PANTHER" id="PTHR30273">
    <property type="entry name" value="PERIPLASMIC SIGNAL SENSOR AND SIGMA FACTOR ACTIVATOR FECR-RELATED"/>
    <property type="match status" value="1"/>
</dbReference>
<dbReference type="Pfam" id="PF04773">
    <property type="entry name" value="FecR"/>
    <property type="match status" value="1"/>
</dbReference>
<evidence type="ECO:0000259" key="2">
    <source>
        <dbReference type="Pfam" id="PF04773"/>
    </source>
</evidence>
<accession>A0A1H7ZG78</accession>
<dbReference type="STRING" id="407022.SAMN05661044_05511"/>
<protein>
    <submittedName>
        <fullName evidence="4">FecR family protein</fullName>
    </submittedName>
</protein>
<dbReference type="AlphaFoldDB" id="A0A1H7ZG78"/>
<feature type="domain" description="FecR protein" evidence="2">
    <location>
        <begin position="112"/>
        <end position="207"/>
    </location>
</feature>
<organism evidence="4 5">
    <name type="scientific">Olivibacter domesticus</name>
    <name type="common">Pseudosphingobacterium domesticum</name>
    <dbReference type="NCBI Taxonomy" id="407022"/>
    <lineage>
        <taxon>Bacteria</taxon>
        <taxon>Pseudomonadati</taxon>
        <taxon>Bacteroidota</taxon>
        <taxon>Sphingobacteriia</taxon>
        <taxon>Sphingobacteriales</taxon>
        <taxon>Sphingobacteriaceae</taxon>
        <taxon>Olivibacter</taxon>
    </lineage>
</organism>
<feature type="domain" description="Protein FecR C-terminal" evidence="3">
    <location>
        <begin position="252"/>
        <end position="321"/>
    </location>
</feature>
<gene>
    <name evidence="4" type="ORF">SAMN05661044_05511</name>
</gene>
<dbReference type="EMBL" id="FOAF01000016">
    <property type="protein sequence ID" value="SEM56538.1"/>
    <property type="molecule type" value="Genomic_DNA"/>
</dbReference>
<evidence type="ECO:0000313" key="5">
    <source>
        <dbReference type="Proteomes" id="UP000199421"/>
    </source>
</evidence>
<keyword evidence="5" id="KW-1185">Reference proteome</keyword>
<dbReference type="Pfam" id="PF16344">
    <property type="entry name" value="FecR_C"/>
    <property type="match status" value="1"/>
</dbReference>
<dbReference type="InterPro" id="IPR012373">
    <property type="entry name" value="Ferrdict_sens_TM"/>
</dbReference>
<evidence type="ECO:0000259" key="3">
    <source>
        <dbReference type="Pfam" id="PF16344"/>
    </source>
</evidence>
<dbReference type="Proteomes" id="UP000199421">
    <property type="component" value="Unassembled WGS sequence"/>
</dbReference>
<dbReference type="Gene3D" id="3.55.50.30">
    <property type="match status" value="1"/>
</dbReference>
<dbReference type="InterPro" id="IPR006860">
    <property type="entry name" value="FecR"/>
</dbReference>
<sequence length="322" mass="37130">MNETPYELFEQYHHDTLSTEAERTFYEWVNASDQNKQLFFEYKLLKDAGIKSKEIDIEASWERLLIKKRNTLARRSPSYPFLKYAAAVVLFVLGTISYLLFFSEPDNTSSSVYVTGDSTKADLLLLPDGTSVMLGPNSTFSLSADFNKEQRIVHLEGEALFDVSQNEKKPFTVKTKLQNIQVLGTKFNIQAYPNDAYYTTTLLEGAISMATKGIRKKMVLKANEQLIYNRRTKSQTIQRVDSKRFASWIEGYYYFEDKTLSEILGRLAHIYGFSFNLENQALDKKKFTGTFRKEQSITDILDIINISIPIKYTFTDNKITIE</sequence>